<dbReference type="PANTHER" id="PTHR45856">
    <property type="entry name" value="ALPHA/BETA-HYDROLASES SUPERFAMILY PROTEIN"/>
    <property type="match status" value="1"/>
</dbReference>
<keyword evidence="4" id="KW-1185">Reference proteome</keyword>
<dbReference type="InterPro" id="IPR029058">
    <property type="entry name" value="AB_hydrolase_fold"/>
</dbReference>
<dbReference type="Proteomes" id="UP001642484">
    <property type="component" value="Unassembled WGS sequence"/>
</dbReference>
<evidence type="ECO:0000259" key="2">
    <source>
        <dbReference type="Pfam" id="PF01764"/>
    </source>
</evidence>
<organism evidence="3 4">
    <name type="scientific">Durusdinium trenchii</name>
    <dbReference type="NCBI Taxonomy" id="1381693"/>
    <lineage>
        <taxon>Eukaryota</taxon>
        <taxon>Sar</taxon>
        <taxon>Alveolata</taxon>
        <taxon>Dinophyceae</taxon>
        <taxon>Suessiales</taxon>
        <taxon>Symbiodiniaceae</taxon>
        <taxon>Durusdinium</taxon>
    </lineage>
</organism>
<dbReference type="Pfam" id="PF01764">
    <property type="entry name" value="Lipase_3"/>
    <property type="match status" value="1"/>
</dbReference>
<dbReference type="Gene3D" id="3.40.50.1820">
    <property type="entry name" value="alpha/beta hydrolase"/>
    <property type="match status" value="1"/>
</dbReference>
<evidence type="ECO:0000313" key="3">
    <source>
        <dbReference type="EMBL" id="CAK9078909.1"/>
    </source>
</evidence>
<dbReference type="InterPro" id="IPR051218">
    <property type="entry name" value="Sec_MonoDiacylglyc_Lipase"/>
</dbReference>
<reference evidence="3 4" key="1">
    <citation type="submission" date="2024-02" db="EMBL/GenBank/DDBJ databases">
        <authorList>
            <person name="Chen Y."/>
            <person name="Shah S."/>
            <person name="Dougan E. K."/>
            <person name="Thang M."/>
            <person name="Chan C."/>
        </authorList>
    </citation>
    <scope>NUCLEOTIDE SEQUENCE [LARGE SCALE GENOMIC DNA]</scope>
</reference>
<evidence type="ECO:0000313" key="4">
    <source>
        <dbReference type="Proteomes" id="UP001642484"/>
    </source>
</evidence>
<name>A0ABP0PVP5_9DINO</name>
<dbReference type="CDD" id="cd00519">
    <property type="entry name" value="Lipase_3"/>
    <property type="match status" value="1"/>
</dbReference>
<feature type="region of interest" description="Disordered" evidence="1">
    <location>
        <begin position="1"/>
        <end position="71"/>
    </location>
</feature>
<feature type="region of interest" description="Disordered" evidence="1">
    <location>
        <begin position="92"/>
        <end position="123"/>
    </location>
</feature>
<protein>
    <recommendedName>
        <fullName evidence="2">Fungal lipase-type domain-containing protein</fullName>
    </recommendedName>
</protein>
<dbReference type="SUPFAM" id="SSF53474">
    <property type="entry name" value="alpha/beta-Hydrolases"/>
    <property type="match status" value="1"/>
</dbReference>
<feature type="compositionally biased region" description="Polar residues" evidence="1">
    <location>
        <begin position="28"/>
        <end position="41"/>
    </location>
</feature>
<accession>A0ABP0PVP5</accession>
<dbReference type="EMBL" id="CAXAMN010023596">
    <property type="protein sequence ID" value="CAK9078909.1"/>
    <property type="molecule type" value="Genomic_DNA"/>
</dbReference>
<sequence>MAFQALEQLDEVAQAGKDESFDPGSAEANGTSDEQTSTPATPVQPHVDPISSDSGEVAREQSGYPLPSVDQCATPVRNVSESLAMGLVRSFNGHDRVQPPGSSSQSTYDHPFTSEDMSSGLSTQADGETFAKRLLGGRKFKHSLVKRYWTLANAAYRHPSCGHVEQDHALWEVIVDSRATNTRVIGRRVSDTLELGFRGTVTEDASGVRSSANWSTNLEYQADPLQLLPEQSQGNEILVHRGFQNAYCAVRKEIFAWLLKQCPPGQLVLHLSGHSLGAALTTLAAVELRSKGWRVDAVVTFGSPKVGQSSFRTLYDRLGLTGCTARFVNGPDPVPLVPPSSWGFEHVVAEHVYNIQSG</sequence>
<comment type="caution">
    <text evidence="3">The sequence shown here is derived from an EMBL/GenBank/DDBJ whole genome shotgun (WGS) entry which is preliminary data.</text>
</comment>
<gene>
    <name evidence="3" type="ORF">CCMP2556_LOCUS38897</name>
</gene>
<dbReference type="PANTHER" id="PTHR45856:SF24">
    <property type="entry name" value="FUNGAL LIPASE-LIKE DOMAIN-CONTAINING PROTEIN"/>
    <property type="match status" value="1"/>
</dbReference>
<proteinExistence type="predicted"/>
<dbReference type="InterPro" id="IPR002921">
    <property type="entry name" value="Fungal_lipase-type"/>
</dbReference>
<feature type="domain" description="Fungal lipase-type" evidence="2">
    <location>
        <begin position="207"/>
        <end position="340"/>
    </location>
</feature>
<evidence type="ECO:0000256" key="1">
    <source>
        <dbReference type="SAM" id="MobiDB-lite"/>
    </source>
</evidence>